<evidence type="ECO:0000313" key="4">
    <source>
        <dbReference type="Proteomes" id="UP000028545"/>
    </source>
</evidence>
<sequence length="441" mass="50465">MAIGKEGNVKWVDGLRGLASFLVVVTHIARAFDEQLFSPAISENGPQRFLQLPYIRVLIQGRIGVAIFSMVTGYVCVLKPIKLIRQGNREAALMTLTKSSLRRIPRLILPTTIATCIIWILTQLGAFQVAKHTGAGWTSYTSPRRFDTIGKNLYWLMKQNIRTWVSMQNDYDPNQWTLLPLLKGAMIIYVFIVATCTMKTRYRMMSAVLMWFYYYVSNDSAFGMQFFYGVFLAELQNLPSANEFLTSRPILSRVISTFCMISGFCIASLPEHNVEWAAWSNNMRLLFDFILPKGADYPRFSTAFGLHLISMGLHCSPLLRDLLSNRWFLWLGKQSFAVYLLHGTLLRTVLCWMVYGFTVLPDHKDDEGKIVPTHFERPSGLRVLVCLPFWLPLNYAAAVVWTTYVDPWCARVTEKMVNFVKDDKEILGSERLLDPTKEGRT</sequence>
<evidence type="ECO:0000313" key="3">
    <source>
        <dbReference type="EMBL" id="KEZ41895.1"/>
    </source>
</evidence>
<dbReference type="AlphaFoldDB" id="A0A084G3I3"/>
<keyword evidence="4" id="KW-1185">Reference proteome</keyword>
<dbReference type="HOGENOM" id="CLU_005679_4_0_1"/>
<keyword evidence="1" id="KW-0472">Membrane</keyword>
<feature type="transmembrane region" description="Helical" evidence="1">
    <location>
        <begin position="107"/>
        <end position="130"/>
    </location>
</feature>
<feature type="transmembrane region" description="Helical" evidence="1">
    <location>
        <begin position="176"/>
        <end position="196"/>
    </location>
</feature>
<dbReference type="Pfam" id="PF01757">
    <property type="entry name" value="Acyl_transf_3"/>
    <property type="match status" value="1"/>
</dbReference>
<feature type="transmembrane region" description="Helical" evidence="1">
    <location>
        <begin position="339"/>
        <end position="360"/>
    </location>
</feature>
<dbReference type="InterPro" id="IPR050879">
    <property type="entry name" value="Acyltransferase_3"/>
</dbReference>
<feature type="transmembrane region" description="Helical" evidence="1">
    <location>
        <begin position="208"/>
        <end position="230"/>
    </location>
</feature>
<organism evidence="3 4">
    <name type="scientific">Pseudallescheria apiosperma</name>
    <name type="common">Scedosporium apiospermum</name>
    <dbReference type="NCBI Taxonomy" id="563466"/>
    <lineage>
        <taxon>Eukaryota</taxon>
        <taxon>Fungi</taxon>
        <taxon>Dikarya</taxon>
        <taxon>Ascomycota</taxon>
        <taxon>Pezizomycotina</taxon>
        <taxon>Sordariomycetes</taxon>
        <taxon>Hypocreomycetidae</taxon>
        <taxon>Microascales</taxon>
        <taxon>Microascaceae</taxon>
        <taxon>Scedosporium</taxon>
    </lineage>
</organism>
<dbReference type="OMA" id="DSHWFRR"/>
<name>A0A084G3I3_PSEDA</name>
<dbReference type="PANTHER" id="PTHR23028:SF128">
    <property type="entry name" value="ACYLTRANSFERASE 3 DOMAIN-CONTAINING PROTEIN"/>
    <property type="match status" value="1"/>
</dbReference>
<accession>A0A084G3I3</accession>
<dbReference type="RefSeq" id="XP_016641694.1">
    <property type="nucleotide sequence ID" value="XM_016788650.1"/>
</dbReference>
<dbReference type="GO" id="GO:0016747">
    <property type="term" value="F:acyltransferase activity, transferring groups other than amino-acyl groups"/>
    <property type="evidence" value="ECO:0007669"/>
    <property type="project" value="InterPro"/>
</dbReference>
<dbReference type="Proteomes" id="UP000028545">
    <property type="component" value="Unassembled WGS sequence"/>
</dbReference>
<dbReference type="InterPro" id="IPR002656">
    <property type="entry name" value="Acyl_transf_3_dom"/>
</dbReference>
<feature type="transmembrane region" description="Helical" evidence="1">
    <location>
        <begin position="381"/>
        <end position="404"/>
    </location>
</feature>
<evidence type="ECO:0000259" key="2">
    <source>
        <dbReference type="Pfam" id="PF01757"/>
    </source>
</evidence>
<feature type="transmembrane region" description="Helical" evidence="1">
    <location>
        <begin position="55"/>
        <end position="77"/>
    </location>
</feature>
<protein>
    <recommendedName>
        <fullName evidence="2">Acyltransferase 3 domain-containing protein</fullName>
    </recommendedName>
</protein>
<keyword evidence="1" id="KW-0812">Transmembrane</keyword>
<proteinExistence type="predicted"/>
<dbReference type="VEuPathDB" id="FungiDB:SAPIO_CDS6589"/>
<dbReference type="GeneID" id="27725661"/>
<keyword evidence="1" id="KW-1133">Transmembrane helix</keyword>
<dbReference type="EMBL" id="JOWA01000105">
    <property type="protein sequence ID" value="KEZ41895.1"/>
    <property type="molecule type" value="Genomic_DNA"/>
</dbReference>
<dbReference type="OrthoDB" id="5405781at2759"/>
<comment type="caution">
    <text evidence="3">The sequence shown here is derived from an EMBL/GenBank/DDBJ whole genome shotgun (WGS) entry which is preliminary data.</text>
</comment>
<dbReference type="PANTHER" id="PTHR23028">
    <property type="entry name" value="ACETYLTRANSFERASE"/>
    <property type="match status" value="1"/>
</dbReference>
<reference evidence="3 4" key="1">
    <citation type="journal article" date="2014" name="Genome Announc.">
        <title>Draft genome sequence of the pathogenic fungus Scedosporium apiospermum.</title>
        <authorList>
            <person name="Vandeputte P."/>
            <person name="Ghamrawi S."/>
            <person name="Rechenmann M."/>
            <person name="Iltis A."/>
            <person name="Giraud S."/>
            <person name="Fleury M."/>
            <person name="Thornton C."/>
            <person name="Delhaes L."/>
            <person name="Meyer W."/>
            <person name="Papon N."/>
            <person name="Bouchara J.P."/>
        </authorList>
    </citation>
    <scope>NUCLEOTIDE SEQUENCE [LARGE SCALE GENOMIC DNA]</scope>
    <source>
        <strain evidence="3 4">IHEM 14462</strain>
    </source>
</reference>
<gene>
    <name evidence="3" type="ORF">SAPIO_CDS6589</name>
</gene>
<dbReference type="KEGG" id="sapo:SAPIO_CDS6589"/>
<evidence type="ECO:0000256" key="1">
    <source>
        <dbReference type="SAM" id="Phobius"/>
    </source>
</evidence>
<feature type="domain" description="Acyltransferase 3" evidence="2">
    <location>
        <begin position="10"/>
        <end position="349"/>
    </location>
</feature>